<dbReference type="GO" id="GO:0003677">
    <property type="term" value="F:DNA binding"/>
    <property type="evidence" value="ECO:0007669"/>
    <property type="project" value="UniProtKB-KW"/>
</dbReference>
<dbReference type="Proteomes" id="UP000184604">
    <property type="component" value="Chromosome"/>
</dbReference>
<evidence type="ECO:0000256" key="2">
    <source>
        <dbReference type="ARBA" id="ARBA00023015"/>
    </source>
</evidence>
<keyword evidence="2" id="KW-0805">Transcription regulation</keyword>
<dbReference type="SUPFAM" id="SSF46785">
    <property type="entry name" value="Winged helix' DNA-binding domain"/>
    <property type="match status" value="1"/>
</dbReference>
<name>A0A1L5FCQ4_CLOKL</name>
<evidence type="ECO:0000256" key="1">
    <source>
        <dbReference type="ARBA" id="ARBA00011046"/>
    </source>
</evidence>
<dbReference type="RefSeq" id="WP_012103823.1">
    <property type="nucleotide sequence ID" value="NZ_CP018335.1"/>
</dbReference>
<dbReference type="GO" id="GO:0045892">
    <property type="term" value="P:negative regulation of DNA-templated transcription"/>
    <property type="evidence" value="ECO:0007669"/>
    <property type="project" value="InterPro"/>
</dbReference>
<keyword evidence="4" id="KW-0804">Transcription</keyword>
<reference evidence="5 6" key="1">
    <citation type="submission" date="2016-12" db="EMBL/GenBank/DDBJ databases">
        <title>Complete genome sequence of Clostridium kluyveri JZZ isolated from the pit mud of a Chinese flavor liquor-making factory.</title>
        <authorList>
            <person name="Wang Y."/>
        </authorList>
    </citation>
    <scope>NUCLEOTIDE SEQUENCE [LARGE SCALE GENOMIC DNA]</scope>
    <source>
        <strain evidence="5 6">JZZ</strain>
    </source>
</reference>
<dbReference type="InterPro" id="IPR036390">
    <property type="entry name" value="WH_DNA-bd_sf"/>
</dbReference>
<dbReference type="Pfam" id="PF03965">
    <property type="entry name" value="Penicillinase_R"/>
    <property type="match status" value="1"/>
</dbReference>
<proteinExistence type="inferred from homology"/>
<accession>A0A1L5FCQ4</accession>
<dbReference type="InterPro" id="IPR036388">
    <property type="entry name" value="WH-like_DNA-bd_sf"/>
</dbReference>
<organism evidence="5 6">
    <name type="scientific">Clostridium kluyveri</name>
    <dbReference type="NCBI Taxonomy" id="1534"/>
    <lineage>
        <taxon>Bacteria</taxon>
        <taxon>Bacillati</taxon>
        <taxon>Bacillota</taxon>
        <taxon>Clostridia</taxon>
        <taxon>Eubacteriales</taxon>
        <taxon>Clostridiaceae</taxon>
        <taxon>Clostridium</taxon>
    </lineage>
</organism>
<dbReference type="Gene3D" id="1.10.4040.10">
    <property type="entry name" value="Penicillinase repressor domain"/>
    <property type="match status" value="1"/>
</dbReference>
<dbReference type="EMBL" id="CP018335">
    <property type="protein sequence ID" value="APM40788.1"/>
    <property type="molecule type" value="Genomic_DNA"/>
</dbReference>
<dbReference type="InterPro" id="IPR005650">
    <property type="entry name" value="BlaI_family"/>
</dbReference>
<evidence type="ECO:0000256" key="3">
    <source>
        <dbReference type="ARBA" id="ARBA00023125"/>
    </source>
</evidence>
<comment type="similarity">
    <text evidence="1">Belongs to the BlaI transcriptional regulatory family.</text>
</comment>
<keyword evidence="3" id="KW-0238">DNA-binding</keyword>
<dbReference type="PIRSF" id="PIRSF019455">
    <property type="entry name" value="CopR_AtkY"/>
    <property type="match status" value="1"/>
</dbReference>
<evidence type="ECO:0000256" key="4">
    <source>
        <dbReference type="ARBA" id="ARBA00023163"/>
    </source>
</evidence>
<dbReference type="Gene3D" id="1.10.10.10">
    <property type="entry name" value="Winged helix-like DNA-binding domain superfamily/Winged helix DNA-binding domain"/>
    <property type="match status" value="1"/>
</dbReference>
<protein>
    <submittedName>
        <fullName evidence="5">BlaI/MecI/CopY family transcriptional regulator</fullName>
    </submittedName>
</protein>
<dbReference type="OMA" id="LIWQHEP"/>
<gene>
    <name evidence="5" type="ORF">BS101_19780</name>
</gene>
<evidence type="ECO:0000313" key="5">
    <source>
        <dbReference type="EMBL" id="APM40788.1"/>
    </source>
</evidence>
<evidence type="ECO:0000313" key="6">
    <source>
        <dbReference type="Proteomes" id="UP000184604"/>
    </source>
</evidence>
<dbReference type="AlphaFoldDB" id="A0A1L5FCQ4"/>
<dbReference type="OrthoDB" id="9795583at2"/>
<sequence>MKQLKLCESEYHLASIVWENEPLGSGELVKLCQKVLGWKKSTTYTVLKKLCQREILKNENTTVTSLIKREQVQKFKSEEFINSTFNGSLPKFITAFMNNKKLSTKEAEELKNLIDSYKEK</sequence>